<dbReference type="SUPFAM" id="SSF54695">
    <property type="entry name" value="POZ domain"/>
    <property type="match status" value="1"/>
</dbReference>
<dbReference type="InterPro" id="IPR011333">
    <property type="entry name" value="SKP1/BTB/POZ_sf"/>
</dbReference>
<dbReference type="EMBL" id="QGMF01000099">
    <property type="protein sequence ID" value="TVY19562.1"/>
    <property type="molecule type" value="Genomic_DNA"/>
</dbReference>
<feature type="region of interest" description="Disordered" evidence="1">
    <location>
        <begin position="1"/>
        <end position="40"/>
    </location>
</feature>
<dbReference type="PROSITE" id="PS50097">
    <property type="entry name" value="BTB"/>
    <property type="match status" value="1"/>
</dbReference>
<reference evidence="3 4" key="1">
    <citation type="submission" date="2018-05" db="EMBL/GenBank/DDBJ databases">
        <title>Whole genome sequencing for identification of molecular markers to develop diagnostic detection tools for the regulated plant pathogen Lachnellula willkommii.</title>
        <authorList>
            <person name="Giroux E."/>
            <person name="Bilodeau G."/>
        </authorList>
    </citation>
    <scope>NUCLEOTIDE SEQUENCE [LARGE SCALE GENOMIC DNA]</scope>
    <source>
        <strain evidence="3 4">CBS 203.66</strain>
    </source>
</reference>
<evidence type="ECO:0000313" key="3">
    <source>
        <dbReference type="EMBL" id="TVY19562.1"/>
    </source>
</evidence>
<dbReference type="Pfam" id="PF00651">
    <property type="entry name" value="BTB"/>
    <property type="match status" value="1"/>
</dbReference>
<sequence>MPPGQKRKASEDSSSVPEASKRAPRSEKEEGSRPSFLDATEMVKINVFESPSNDKKEGGEKVNSAEVTKKPFLVHKAILCHYSPFFDAAFNGGFQEDTTQELDLPDTDPIVFGILVEWTYSQRVIMPTTRTCNDRFTLMKLWVLADRCLIPRLQNDTLVCLEARRATLGWMPSPCDDTFAYLYDNTAYRSPLRHYFAHRFSNAMVIAGSQGLERTSKVSEISENLPQPMLADIITCMVEQVRNPEFEGGRVRSLKISEEELQKFYVPLKDMESL</sequence>
<dbReference type="SMART" id="SM00225">
    <property type="entry name" value="BTB"/>
    <property type="match status" value="1"/>
</dbReference>
<feature type="compositionally biased region" description="Basic and acidic residues" evidence="1">
    <location>
        <begin position="19"/>
        <end position="32"/>
    </location>
</feature>
<proteinExistence type="predicted"/>
<evidence type="ECO:0000313" key="4">
    <source>
        <dbReference type="Proteomes" id="UP000469559"/>
    </source>
</evidence>
<evidence type="ECO:0000259" key="2">
    <source>
        <dbReference type="PROSITE" id="PS50097"/>
    </source>
</evidence>
<organism evidence="3 4">
    <name type="scientific">Lachnellula arida</name>
    <dbReference type="NCBI Taxonomy" id="1316785"/>
    <lineage>
        <taxon>Eukaryota</taxon>
        <taxon>Fungi</taxon>
        <taxon>Dikarya</taxon>
        <taxon>Ascomycota</taxon>
        <taxon>Pezizomycotina</taxon>
        <taxon>Leotiomycetes</taxon>
        <taxon>Helotiales</taxon>
        <taxon>Lachnaceae</taxon>
        <taxon>Lachnellula</taxon>
    </lineage>
</organism>
<dbReference type="InterPro" id="IPR000210">
    <property type="entry name" value="BTB/POZ_dom"/>
</dbReference>
<protein>
    <recommendedName>
        <fullName evidence="2">BTB domain-containing protein</fullName>
    </recommendedName>
</protein>
<keyword evidence="4" id="KW-1185">Reference proteome</keyword>
<dbReference type="Proteomes" id="UP000469559">
    <property type="component" value="Unassembled WGS sequence"/>
</dbReference>
<evidence type="ECO:0000256" key="1">
    <source>
        <dbReference type="SAM" id="MobiDB-lite"/>
    </source>
</evidence>
<dbReference type="Gene3D" id="3.30.710.10">
    <property type="entry name" value="Potassium Channel Kv1.1, Chain A"/>
    <property type="match status" value="1"/>
</dbReference>
<dbReference type="AlphaFoldDB" id="A0A8T9BN41"/>
<dbReference type="PANTHER" id="PTHR47843">
    <property type="entry name" value="BTB DOMAIN-CONTAINING PROTEIN-RELATED"/>
    <property type="match status" value="1"/>
</dbReference>
<dbReference type="PANTHER" id="PTHR47843:SF2">
    <property type="entry name" value="BTB DOMAIN-CONTAINING PROTEIN"/>
    <property type="match status" value="1"/>
</dbReference>
<dbReference type="CDD" id="cd18186">
    <property type="entry name" value="BTB_POZ_ZBTB_KLHL-like"/>
    <property type="match status" value="1"/>
</dbReference>
<feature type="domain" description="BTB" evidence="2">
    <location>
        <begin position="67"/>
        <end position="128"/>
    </location>
</feature>
<comment type="caution">
    <text evidence="3">The sequence shown here is derived from an EMBL/GenBank/DDBJ whole genome shotgun (WGS) entry which is preliminary data.</text>
</comment>
<dbReference type="OrthoDB" id="3560540at2759"/>
<gene>
    <name evidence="3" type="ORF">LARI1_G003406</name>
</gene>
<accession>A0A8T9BN41</accession>
<name>A0A8T9BN41_9HELO</name>